<dbReference type="OrthoDB" id="10579381at2759"/>
<accession>C6HP43</accession>
<dbReference type="VEuPathDB" id="FungiDB:HCDG_07974"/>
<keyword evidence="1" id="KW-0812">Transmembrane</keyword>
<keyword evidence="1" id="KW-1133">Transmembrane helix</keyword>
<feature type="transmembrane region" description="Helical" evidence="1">
    <location>
        <begin position="280"/>
        <end position="300"/>
    </location>
</feature>
<dbReference type="Proteomes" id="UP000002624">
    <property type="component" value="Unassembled WGS sequence"/>
</dbReference>
<dbReference type="HOGENOM" id="CLU_806470_0_0_1"/>
<evidence type="ECO:0000256" key="1">
    <source>
        <dbReference type="SAM" id="Phobius"/>
    </source>
</evidence>
<sequence>MTGIDSSRRESLARSGLTVLSWTRKIPVDIWSLSGSDSLPYGGLRSVLEALSPYSHFNRSFGVYLVHEICRFPHIVLELLALIPVQKSLDDARTIFLFETNVENFQDIQHLESLRYLRYLRGYFRDFTRMSSSNLWGHNLERCKLPFSIIVHKSSSVTVFNRDQRLDPKFQICQIPRSCQKNVKNFEQGLNLNAGRTCYSALPLFRRDGCCWGTLRVDLIRKMKYFSEYPHVGGSEGPYSWTAVQFRQPGRSGEGFDLLFSTRLIFPRSPQKVGAKSEPFLQASLIGVITIITLGIRSYFLPRFSSGRKSFFSAPRPPTDGEQLSQAAPELRNYLKDSTRGNFW</sequence>
<dbReference type="AlphaFoldDB" id="C6HP43"/>
<proteinExistence type="predicted"/>
<evidence type="ECO:0000313" key="2">
    <source>
        <dbReference type="EMBL" id="EER38239.1"/>
    </source>
</evidence>
<protein>
    <submittedName>
        <fullName evidence="2">Uncharacterized protein</fullName>
    </submittedName>
</protein>
<keyword evidence="1" id="KW-0472">Membrane</keyword>
<reference evidence="3" key="1">
    <citation type="submission" date="2009-05" db="EMBL/GenBank/DDBJ databases">
        <title>The genome sequence of Ajellomyces capsulatus strain H143.</title>
        <authorList>
            <person name="Champion M."/>
            <person name="Cuomo C.A."/>
            <person name="Ma L.-J."/>
            <person name="Henn M.R."/>
            <person name="Sil A."/>
            <person name="Goldman B."/>
            <person name="Young S.K."/>
            <person name="Kodira C.D."/>
            <person name="Zeng Q."/>
            <person name="Koehrsen M."/>
            <person name="Alvarado L."/>
            <person name="Berlin A.M."/>
            <person name="Borenstein D."/>
            <person name="Chen Z."/>
            <person name="Engels R."/>
            <person name="Freedman E."/>
            <person name="Gellesch M."/>
            <person name="Goldberg J."/>
            <person name="Griggs A."/>
            <person name="Gujja S."/>
            <person name="Heiman D.I."/>
            <person name="Hepburn T.A."/>
            <person name="Howarth C."/>
            <person name="Jen D."/>
            <person name="Larson L."/>
            <person name="Lewis B."/>
            <person name="Mehta T."/>
            <person name="Park D."/>
            <person name="Pearson M."/>
            <person name="Roberts A."/>
            <person name="Saif S."/>
            <person name="Shea T.D."/>
            <person name="Shenoy N."/>
            <person name="Sisk P."/>
            <person name="Stolte C."/>
            <person name="Sykes S."/>
            <person name="Walk T."/>
            <person name="White J."/>
            <person name="Yandava C."/>
            <person name="Klein B."/>
            <person name="McEwen J.G."/>
            <person name="Puccia R."/>
            <person name="Goldman G.H."/>
            <person name="Felipe M.S."/>
            <person name="Nino-Vega G."/>
            <person name="San-Blas G."/>
            <person name="Taylor J.W."/>
            <person name="Mendoza L."/>
            <person name="Galagan J.E."/>
            <person name="Nusbaum C."/>
            <person name="Birren B.W."/>
        </authorList>
    </citation>
    <scope>NUCLEOTIDE SEQUENCE [LARGE SCALE GENOMIC DNA]</scope>
    <source>
        <strain evidence="3">H143</strain>
    </source>
</reference>
<evidence type="ECO:0000313" key="3">
    <source>
        <dbReference type="Proteomes" id="UP000002624"/>
    </source>
</evidence>
<gene>
    <name evidence="2" type="ORF">HCDG_07974</name>
</gene>
<organism evidence="2 3">
    <name type="scientific">Ajellomyces capsulatus (strain H143)</name>
    <name type="common">Darling's disease fungus</name>
    <name type="synonym">Histoplasma capsulatum</name>
    <dbReference type="NCBI Taxonomy" id="544712"/>
    <lineage>
        <taxon>Eukaryota</taxon>
        <taxon>Fungi</taxon>
        <taxon>Dikarya</taxon>
        <taxon>Ascomycota</taxon>
        <taxon>Pezizomycotina</taxon>
        <taxon>Eurotiomycetes</taxon>
        <taxon>Eurotiomycetidae</taxon>
        <taxon>Onygenales</taxon>
        <taxon>Ajellomycetaceae</taxon>
        <taxon>Histoplasma</taxon>
    </lineage>
</organism>
<dbReference type="EMBL" id="GG692432">
    <property type="protein sequence ID" value="EER38239.1"/>
    <property type="molecule type" value="Genomic_DNA"/>
</dbReference>
<name>C6HP43_AJECH</name>